<keyword evidence="5 11" id="KW-1133">Transmembrane helix</keyword>
<keyword evidence="12" id="KW-0732">Signal</keyword>
<feature type="domain" description="Protein kinase" evidence="13">
    <location>
        <begin position="690"/>
        <end position="964"/>
    </location>
</feature>
<dbReference type="InterPro" id="IPR000719">
    <property type="entry name" value="Prot_kinase_dom"/>
</dbReference>
<keyword evidence="8 10" id="KW-0141">cGMP biosynthesis</keyword>
<dbReference type="Gene3D" id="3.30.70.1230">
    <property type="entry name" value="Nucleotide cyclase"/>
    <property type="match status" value="1"/>
</dbReference>
<dbReference type="PROSITE" id="PS50125">
    <property type="entry name" value="GUANYLATE_CYCLASE_2"/>
    <property type="match status" value="1"/>
</dbReference>
<evidence type="ECO:0000256" key="5">
    <source>
        <dbReference type="ARBA" id="ARBA00022989"/>
    </source>
</evidence>
<dbReference type="InterPro" id="IPR001054">
    <property type="entry name" value="A/G_cyclase"/>
</dbReference>
<keyword evidence="16" id="KW-0675">Receptor</keyword>
<evidence type="ECO:0000256" key="8">
    <source>
        <dbReference type="ARBA" id="ARBA00023293"/>
    </source>
</evidence>
<sequence>MFCCVVLLSSLIFLSQFNAQDIQLRSVYDNISFRRQLYNATCKFGTSDKVGICVCPNPSDMKNFFCNCVLDINNSSLNVFSKENAFVCSCLNTYNETFSKDCSCFSLSLKITNMSCSHSSFPFRKSNVIKIGVILPHTLGESKLSSYNSGVYYASAMYMAIDDINSQSTYLPNHKLELVWGDTMCDWKSTIKLQIEMLEYEKVDAFIGGGCAGCLALAQNAGALNMPMISHMCLEPELSNKEEYPTFARTEPNGRHLTPAIFELLRYYKWEKFSVYVENQDVYKRAFEDIQKKFSQRILLSKNIPASTYYSLEKHFDLVKEDLKTLSNKSRIILLLMTMKVVKECLIAAAELNLINGDYVFITFELDMLVAQGRQKTPFKWVTTDFTYFNDDDNKTSYELFANRSKLLCQGWESTLLLMTKFLTASVDLEKSIEDFNNRTKAGMKTWFNSTTYEGFIPYTNYAKSKSIPPQHSQNLYDAIKFYAMAVNSTLSKGKSFLNGTAILENMQNRVFNSSHGYSLFFDNNGEVQFPFQLYHYGLKSNKEACDCQLSMNGSNPGKDCGLELPKMEVIAVMDSVRVNGSKKVNETVVSELQLQYKPTQASSIYWPGNKKLEDVLDEPVCGFDGSKCIDRSQKEKERLLLGITIAMTFVGIILIIVPLVMYRQYKLEQELSNQLWKIPACELCGGSSRNSFNSDGQSLSSYSYEKYQHFTTTAYYKSTLVAVRRLKKRTVELNRNVLMELKQLRDIRHDNINMFIGACVDTGNIAIVTQYCARGSLQDILENDNIKLDTLFCLSLLHEVVKGMQFLHCSDIKSHGNLKSSNCVIDVRWTLKITDFGLHEFKHDNSAVESTNVNYRSLLYKAPELLRLINPPLRGSQKGDIYSFAIITQEFHTREGPWSTSYLEPHEIVMRVKNGENPPFRPHVPQLIENAEDLRDIMKKSWVENADERPSFTDIRKEIEGLMKRNNLKTNILDNMVAMMEKYTNHLEDIVNQRTGELLSEKQKTEALLLRMLPQSVARQLMKGQEVEAEYFDEVTIYFSDIVGFTSLCSISTPLQVVSLLNDLYTLFDSVISNYEVYKVETIGDAYMVVSGLPIRNKMQHAKEIGAMSLHILSSVKTFVVRHKPEQKLLVRIGLHTGPVVAGVVGTTMPRYCLFGDSVNFASRMESTGEPLRIHVSPAFKNIVEKIGGFHFEERGETFLKGKGNIKTYWLTGCDEPPRKRFYSETLVSFTPMEMVRTPPPVLRNLIKQSSPLSHRGSPIALAPQWQRTNSTRSRVDPNNIATNHINKDYGKENGDMELLPLIKNNIIEA</sequence>
<keyword evidence="3 11" id="KW-0812">Transmembrane</keyword>
<evidence type="ECO:0000256" key="9">
    <source>
        <dbReference type="RuleBase" id="RU000405"/>
    </source>
</evidence>
<keyword evidence="6 11" id="KW-0472">Membrane</keyword>
<keyword evidence="7 9" id="KW-0456">Lyase</keyword>
<dbReference type="InterPro" id="IPR001828">
    <property type="entry name" value="ANF_lig-bd_rcpt"/>
</dbReference>
<dbReference type="SMART" id="SM00044">
    <property type="entry name" value="CYCc"/>
    <property type="match status" value="1"/>
</dbReference>
<comment type="subcellular location">
    <subcellularLocation>
        <location evidence="1">Membrane</location>
        <topology evidence="1">Single-pass type I membrane protein</topology>
    </subcellularLocation>
</comment>
<dbReference type="PANTHER" id="PTHR11920:SF501">
    <property type="entry name" value="GUANYLATE CYCLASE 32E"/>
    <property type="match status" value="1"/>
</dbReference>
<feature type="transmembrane region" description="Helical" evidence="11">
    <location>
        <begin position="640"/>
        <end position="663"/>
    </location>
</feature>
<proteinExistence type="inferred from homology"/>
<evidence type="ECO:0000256" key="6">
    <source>
        <dbReference type="ARBA" id="ARBA00023136"/>
    </source>
</evidence>
<name>A0ABM4CE35_HYDVU</name>
<evidence type="ECO:0000256" key="3">
    <source>
        <dbReference type="ARBA" id="ARBA00022692"/>
    </source>
</evidence>
<dbReference type="GeneID" id="100199577"/>
<dbReference type="InterPro" id="IPR018297">
    <property type="entry name" value="A/G_cyclase_CS"/>
</dbReference>
<accession>A0ABM4CE35</accession>
<dbReference type="PROSITE" id="PS50011">
    <property type="entry name" value="PROTEIN_KINASE_DOM"/>
    <property type="match status" value="1"/>
</dbReference>
<dbReference type="PROSITE" id="PS00452">
    <property type="entry name" value="GUANYLATE_CYCLASE_1"/>
    <property type="match status" value="1"/>
</dbReference>
<comment type="catalytic activity">
    <reaction evidence="10">
        <text>GTP = 3',5'-cyclic GMP + diphosphate</text>
        <dbReference type="Rhea" id="RHEA:13665"/>
        <dbReference type="ChEBI" id="CHEBI:33019"/>
        <dbReference type="ChEBI" id="CHEBI:37565"/>
        <dbReference type="ChEBI" id="CHEBI:57746"/>
        <dbReference type="EC" id="4.6.1.2"/>
    </reaction>
</comment>
<dbReference type="Gene3D" id="3.40.50.2300">
    <property type="match status" value="2"/>
</dbReference>
<evidence type="ECO:0000259" key="13">
    <source>
        <dbReference type="PROSITE" id="PS50011"/>
    </source>
</evidence>
<dbReference type="InterPro" id="IPR028082">
    <property type="entry name" value="Peripla_BP_I"/>
</dbReference>
<dbReference type="Gene3D" id="1.10.510.10">
    <property type="entry name" value="Transferase(Phosphotransferase) domain 1"/>
    <property type="match status" value="1"/>
</dbReference>
<reference evidence="16" key="1">
    <citation type="submission" date="2025-08" db="UniProtKB">
        <authorList>
            <consortium name="RefSeq"/>
        </authorList>
    </citation>
    <scope>IDENTIFICATION</scope>
</reference>
<dbReference type="InterPro" id="IPR029787">
    <property type="entry name" value="Nucleotide_cyclase"/>
</dbReference>
<keyword evidence="4" id="KW-0547">Nucleotide-binding</keyword>
<dbReference type="Proteomes" id="UP001652625">
    <property type="component" value="Chromosome 08"/>
</dbReference>
<evidence type="ECO:0000256" key="2">
    <source>
        <dbReference type="ARBA" id="ARBA00012202"/>
    </source>
</evidence>
<dbReference type="Pfam" id="PF01094">
    <property type="entry name" value="ANF_receptor"/>
    <property type="match status" value="1"/>
</dbReference>
<feature type="signal peptide" evidence="12">
    <location>
        <begin position="1"/>
        <end position="19"/>
    </location>
</feature>
<keyword evidence="15" id="KW-1185">Reference proteome</keyword>
<evidence type="ECO:0000313" key="15">
    <source>
        <dbReference type="Proteomes" id="UP001652625"/>
    </source>
</evidence>
<dbReference type="PANTHER" id="PTHR11920">
    <property type="entry name" value="GUANYLYL CYCLASE"/>
    <property type="match status" value="1"/>
</dbReference>
<dbReference type="SUPFAM" id="SSF55073">
    <property type="entry name" value="Nucleotide cyclase"/>
    <property type="match status" value="1"/>
</dbReference>
<organism evidence="15 16">
    <name type="scientific">Hydra vulgaris</name>
    <name type="common">Hydra</name>
    <name type="synonym">Hydra attenuata</name>
    <dbReference type="NCBI Taxonomy" id="6087"/>
    <lineage>
        <taxon>Eukaryota</taxon>
        <taxon>Metazoa</taxon>
        <taxon>Cnidaria</taxon>
        <taxon>Hydrozoa</taxon>
        <taxon>Hydroidolina</taxon>
        <taxon>Anthoathecata</taxon>
        <taxon>Aplanulata</taxon>
        <taxon>Hydridae</taxon>
        <taxon>Hydra</taxon>
    </lineage>
</organism>
<dbReference type="InterPro" id="IPR011009">
    <property type="entry name" value="Kinase-like_dom_sf"/>
</dbReference>
<evidence type="ECO:0000256" key="1">
    <source>
        <dbReference type="ARBA" id="ARBA00004479"/>
    </source>
</evidence>
<dbReference type="CDD" id="cd07302">
    <property type="entry name" value="CHD"/>
    <property type="match status" value="1"/>
</dbReference>
<dbReference type="InterPro" id="IPR050401">
    <property type="entry name" value="Cyclic_nucleotide_synthase"/>
</dbReference>
<gene>
    <name evidence="16" type="primary">LOC100199577</name>
</gene>
<dbReference type="SUPFAM" id="SSF56112">
    <property type="entry name" value="Protein kinase-like (PK-like)"/>
    <property type="match status" value="1"/>
</dbReference>
<dbReference type="Pfam" id="PF00211">
    <property type="entry name" value="Guanylate_cyc"/>
    <property type="match status" value="1"/>
</dbReference>
<dbReference type="InterPro" id="IPR001245">
    <property type="entry name" value="Ser-Thr/Tyr_kinase_cat_dom"/>
</dbReference>
<evidence type="ECO:0000256" key="7">
    <source>
        <dbReference type="ARBA" id="ARBA00023239"/>
    </source>
</evidence>
<evidence type="ECO:0000256" key="11">
    <source>
        <dbReference type="SAM" id="Phobius"/>
    </source>
</evidence>
<evidence type="ECO:0000256" key="4">
    <source>
        <dbReference type="ARBA" id="ARBA00022741"/>
    </source>
</evidence>
<evidence type="ECO:0000313" key="16">
    <source>
        <dbReference type="RefSeq" id="XP_065659947.1"/>
    </source>
</evidence>
<feature type="domain" description="Guanylate cyclase" evidence="14">
    <location>
        <begin position="1037"/>
        <end position="1167"/>
    </location>
</feature>
<evidence type="ECO:0000256" key="12">
    <source>
        <dbReference type="SAM" id="SignalP"/>
    </source>
</evidence>
<protein>
    <recommendedName>
        <fullName evidence="2 10">Guanylate cyclase</fullName>
        <ecNumber evidence="2 10">4.6.1.2</ecNumber>
    </recommendedName>
</protein>
<dbReference type="RefSeq" id="XP_065659947.1">
    <property type="nucleotide sequence ID" value="XM_065803875.1"/>
</dbReference>
<evidence type="ECO:0000256" key="10">
    <source>
        <dbReference type="RuleBase" id="RU003431"/>
    </source>
</evidence>
<dbReference type="SUPFAM" id="SSF53822">
    <property type="entry name" value="Periplasmic binding protein-like I"/>
    <property type="match status" value="1"/>
</dbReference>
<evidence type="ECO:0000259" key="14">
    <source>
        <dbReference type="PROSITE" id="PS50125"/>
    </source>
</evidence>
<feature type="chain" id="PRO_5046491254" description="Guanylate cyclase" evidence="12">
    <location>
        <begin position="20"/>
        <end position="1311"/>
    </location>
</feature>
<dbReference type="CDD" id="cd14042">
    <property type="entry name" value="PK_GC-A_B"/>
    <property type="match status" value="1"/>
</dbReference>
<comment type="similarity">
    <text evidence="9">Belongs to the adenylyl cyclase class-4/guanylyl cyclase family.</text>
</comment>
<dbReference type="Pfam" id="PF07714">
    <property type="entry name" value="PK_Tyr_Ser-Thr"/>
    <property type="match status" value="1"/>
</dbReference>
<dbReference type="EC" id="4.6.1.2" evidence="2 10"/>